<dbReference type="NCBIfam" id="TIGR00515">
    <property type="entry name" value="accD"/>
    <property type="match status" value="1"/>
</dbReference>
<name>K9GSB4_9PROT</name>
<keyword evidence="3 13" id="KW-0808">Transferase</keyword>
<dbReference type="OrthoDB" id="9772975at2"/>
<dbReference type="InterPro" id="IPR034733">
    <property type="entry name" value="AcCoA_carboxyl_beta"/>
</dbReference>
<comment type="cofactor">
    <cofactor evidence="13">
        <name>Zn(2+)</name>
        <dbReference type="ChEBI" id="CHEBI:29105"/>
    </cofactor>
    <text evidence="13">Binds 1 zinc ion per subunit.</text>
</comment>
<evidence type="ECO:0000256" key="2">
    <source>
        <dbReference type="ARBA" id="ARBA00022516"/>
    </source>
</evidence>
<comment type="subunit">
    <text evidence="13">Acetyl-CoA carboxylase is a heterohexamer composed of biotin carboxyl carrier protein (AccB), biotin carboxylase (AccC) and two subunits each of ACCase subunit alpha (AccA) and ACCase subunit beta (AccD).</text>
</comment>
<feature type="zinc finger region" description="C4-type" evidence="13">
    <location>
        <begin position="29"/>
        <end position="51"/>
    </location>
</feature>
<dbReference type="SUPFAM" id="SSF52096">
    <property type="entry name" value="ClpP/crotonase"/>
    <property type="match status" value="1"/>
</dbReference>
<evidence type="ECO:0000256" key="12">
    <source>
        <dbReference type="ARBA" id="ARBA00025280"/>
    </source>
</evidence>
<keyword evidence="11 13" id="KW-0275">Fatty acid biosynthesis</keyword>
<organism evidence="16 17">
    <name type="scientific">Caenispirillum salinarum AK4</name>
    <dbReference type="NCBI Taxonomy" id="1238182"/>
    <lineage>
        <taxon>Bacteria</taxon>
        <taxon>Pseudomonadati</taxon>
        <taxon>Pseudomonadota</taxon>
        <taxon>Alphaproteobacteria</taxon>
        <taxon>Rhodospirillales</taxon>
        <taxon>Novispirillaceae</taxon>
        <taxon>Caenispirillum</taxon>
    </lineage>
</organism>
<dbReference type="Gene3D" id="3.90.226.10">
    <property type="entry name" value="2-enoyl-CoA Hydratase, Chain A, domain 1"/>
    <property type="match status" value="1"/>
</dbReference>
<evidence type="ECO:0000256" key="11">
    <source>
        <dbReference type="ARBA" id="ARBA00023160"/>
    </source>
</evidence>
<dbReference type="InterPro" id="IPR011762">
    <property type="entry name" value="COA_CT_N"/>
</dbReference>
<evidence type="ECO:0000256" key="5">
    <source>
        <dbReference type="ARBA" id="ARBA00022741"/>
    </source>
</evidence>
<dbReference type="Pfam" id="PF17848">
    <property type="entry name" value="Zn_ribbon_ACC"/>
    <property type="match status" value="1"/>
</dbReference>
<dbReference type="STRING" id="1238182.C882_1063"/>
<evidence type="ECO:0000256" key="4">
    <source>
        <dbReference type="ARBA" id="ARBA00022723"/>
    </source>
</evidence>
<evidence type="ECO:0000256" key="10">
    <source>
        <dbReference type="ARBA" id="ARBA00023098"/>
    </source>
</evidence>
<evidence type="ECO:0000256" key="6">
    <source>
        <dbReference type="ARBA" id="ARBA00022771"/>
    </source>
</evidence>
<evidence type="ECO:0000256" key="14">
    <source>
        <dbReference type="SAM" id="MobiDB-lite"/>
    </source>
</evidence>
<feature type="compositionally biased region" description="Low complexity" evidence="14">
    <location>
        <begin position="325"/>
        <end position="334"/>
    </location>
</feature>
<dbReference type="PROSITE" id="PS50980">
    <property type="entry name" value="COA_CT_NTER"/>
    <property type="match status" value="1"/>
</dbReference>
<comment type="caution">
    <text evidence="16">The sequence shown here is derived from an EMBL/GenBank/DDBJ whole genome shotgun (WGS) entry which is preliminary data.</text>
</comment>
<dbReference type="PATRIC" id="fig|1238182.3.peg.3277"/>
<dbReference type="Pfam" id="PF01039">
    <property type="entry name" value="Carboxyl_trans"/>
    <property type="match status" value="1"/>
</dbReference>
<dbReference type="EMBL" id="ANHY01000017">
    <property type="protein sequence ID" value="EKV28062.1"/>
    <property type="molecule type" value="Genomic_DNA"/>
</dbReference>
<evidence type="ECO:0000256" key="8">
    <source>
        <dbReference type="ARBA" id="ARBA00022833"/>
    </source>
</evidence>
<evidence type="ECO:0000256" key="7">
    <source>
        <dbReference type="ARBA" id="ARBA00022832"/>
    </source>
</evidence>
<feature type="region of interest" description="Disordered" evidence="14">
    <location>
        <begin position="299"/>
        <end position="378"/>
    </location>
</feature>
<dbReference type="GO" id="GO:0016743">
    <property type="term" value="F:carboxyl- or carbamoyltransferase activity"/>
    <property type="evidence" value="ECO:0007669"/>
    <property type="project" value="UniProtKB-UniRule"/>
</dbReference>
<keyword evidence="6 13" id="KW-0863">Zinc-finger</keyword>
<dbReference type="eggNOG" id="COG0777">
    <property type="taxonomic scope" value="Bacteria"/>
</dbReference>
<comment type="function">
    <text evidence="12 13">Component of the acetyl coenzyme A carboxylase (ACC) complex. Biotin carboxylase (BC) catalyzes the carboxylation of biotin on its carrier protein (BCCP) and then the CO(2) group is transferred by the transcarboxylase to acetyl-CoA to form malonyl-CoA.</text>
</comment>
<dbReference type="GO" id="GO:0003989">
    <property type="term" value="F:acetyl-CoA carboxylase activity"/>
    <property type="evidence" value="ECO:0007669"/>
    <property type="project" value="InterPro"/>
</dbReference>
<protein>
    <recommendedName>
        <fullName evidence="13">Acetyl-coenzyme A carboxylase carboxyl transferase subunit beta</fullName>
        <shortName evidence="13">ACCase subunit beta</shortName>
        <shortName evidence="13">Acetyl-CoA carboxylase carboxyltransferase subunit beta</shortName>
        <ecNumber evidence="13">2.1.3.15</ecNumber>
    </recommendedName>
</protein>
<dbReference type="RefSeq" id="WP_009541719.1">
    <property type="nucleotide sequence ID" value="NZ_ANHY01000017.1"/>
</dbReference>
<dbReference type="GO" id="GO:0008270">
    <property type="term" value="F:zinc ion binding"/>
    <property type="evidence" value="ECO:0007669"/>
    <property type="project" value="UniProtKB-UniRule"/>
</dbReference>
<dbReference type="PANTHER" id="PTHR42995">
    <property type="entry name" value="ACETYL-COENZYME A CARBOXYLASE CARBOXYL TRANSFERASE SUBUNIT BETA, CHLOROPLASTIC"/>
    <property type="match status" value="1"/>
</dbReference>
<keyword evidence="5 13" id="KW-0547">Nucleotide-binding</keyword>
<dbReference type="InterPro" id="IPR000438">
    <property type="entry name" value="Acetyl_CoA_COase_Trfase_b_su"/>
</dbReference>
<dbReference type="InterPro" id="IPR029045">
    <property type="entry name" value="ClpP/crotonase-like_dom_sf"/>
</dbReference>
<dbReference type="GO" id="GO:0009329">
    <property type="term" value="C:acetate CoA-transferase complex"/>
    <property type="evidence" value="ECO:0007669"/>
    <property type="project" value="TreeGrafter"/>
</dbReference>
<evidence type="ECO:0000256" key="13">
    <source>
        <dbReference type="HAMAP-Rule" id="MF_01395"/>
    </source>
</evidence>
<dbReference type="PRINTS" id="PR01070">
    <property type="entry name" value="ACCCTRFRASEB"/>
</dbReference>
<keyword evidence="10 13" id="KW-0443">Lipid metabolism</keyword>
<reference evidence="16 17" key="1">
    <citation type="journal article" date="2013" name="Genome Announc.">
        <title>Draft Genome Sequence of an Alphaproteobacterium, Caenispirillum salinarum AK4(T), Isolated from a Solar Saltern.</title>
        <authorList>
            <person name="Khatri I."/>
            <person name="Singh A."/>
            <person name="Korpole S."/>
            <person name="Pinnaka A.K."/>
            <person name="Subramanian S."/>
        </authorList>
    </citation>
    <scope>NUCLEOTIDE SEQUENCE [LARGE SCALE GENOMIC DNA]</scope>
    <source>
        <strain evidence="16 17">AK4</strain>
    </source>
</reference>
<dbReference type="GO" id="GO:2001295">
    <property type="term" value="P:malonyl-CoA biosynthetic process"/>
    <property type="evidence" value="ECO:0007669"/>
    <property type="project" value="UniProtKB-UniRule"/>
</dbReference>
<evidence type="ECO:0000256" key="3">
    <source>
        <dbReference type="ARBA" id="ARBA00022679"/>
    </source>
</evidence>
<keyword evidence="13" id="KW-0963">Cytoplasm</keyword>
<feature type="domain" description="CoA carboxyltransferase N-terminal" evidence="15">
    <location>
        <begin position="25"/>
        <end position="294"/>
    </location>
</feature>
<keyword evidence="2 13" id="KW-0444">Lipid biosynthesis</keyword>
<comment type="similarity">
    <text evidence="13">Belongs to the AccD/PCCB family.</text>
</comment>
<dbReference type="Proteomes" id="UP000009881">
    <property type="component" value="Unassembled WGS sequence"/>
</dbReference>
<feature type="compositionally biased region" description="Pro residues" evidence="14">
    <location>
        <begin position="312"/>
        <end position="324"/>
    </location>
</feature>
<keyword evidence="9 13" id="KW-0067">ATP-binding</keyword>
<dbReference type="InterPro" id="IPR041010">
    <property type="entry name" value="Znf-ACC"/>
</dbReference>
<evidence type="ECO:0000313" key="17">
    <source>
        <dbReference type="Proteomes" id="UP000009881"/>
    </source>
</evidence>
<feature type="binding site" evidence="13">
    <location>
        <position position="48"/>
    </location>
    <ligand>
        <name>Zn(2+)</name>
        <dbReference type="ChEBI" id="CHEBI:29105"/>
    </ligand>
</feature>
<evidence type="ECO:0000256" key="1">
    <source>
        <dbReference type="ARBA" id="ARBA00004496"/>
    </source>
</evidence>
<dbReference type="AlphaFoldDB" id="K9GSB4"/>
<comment type="catalytic activity">
    <reaction evidence="13">
        <text>N(6)-carboxybiotinyl-L-lysyl-[protein] + acetyl-CoA = N(6)-biotinyl-L-lysyl-[protein] + malonyl-CoA</text>
        <dbReference type="Rhea" id="RHEA:54728"/>
        <dbReference type="Rhea" id="RHEA-COMP:10505"/>
        <dbReference type="Rhea" id="RHEA-COMP:10506"/>
        <dbReference type="ChEBI" id="CHEBI:57288"/>
        <dbReference type="ChEBI" id="CHEBI:57384"/>
        <dbReference type="ChEBI" id="CHEBI:83144"/>
        <dbReference type="ChEBI" id="CHEBI:83145"/>
        <dbReference type="EC" id="2.1.3.15"/>
    </reaction>
</comment>
<dbReference type="UniPathway" id="UPA00655">
    <property type="reaction ID" value="UER00711"/>
</dbReference>
<gene>
    <name evidence="13" type="primary">accD</name>
    <name evidence="16" type="ORF">C882_1063</name>
</gene>
<keyword evidence="4 13" id="KW-0479">Metal-binding</keyword>
<feature type="binding site" evidence="13">
    <location>
        <position position="51"/>
    </location>
    <ligand>
        <name>Zn(2+)</name>
        <dbReference type="ChEBI" id="CHEBI:29105"/>
    </ligand>
</feature>
<evidence type="ECO:0000313" key="16">
    <source>
        <dbReference type="EMBL" id="EKV28062.1"/>
    </source>
</evidence>
<keyword evidence="17" id="KW-1185">Reference proteome</keyword>
<dbReference type="GO" id="GO:0005524">
    <property type="term" value="F:ATP binding"/>
    <property type="evidence" value="ECO:0007669"/>
    <property type="project" value="UniProtKB-KW"/>
</dbReference>
<feature type="compositionally biased region" description="Basic and acidic residues" evidence="14">
    <location>
        <begin position="361"/>
        <end position="378"/>
    </location>
</feature>
<comment type="subcellular location">
    <subcellularLocation>
        <location evidence="1 13">Cytoplasm</location>
    </subcellularLocation>
</comment>
<keyword evidence="7 13" id="KW-0276">Fatty acid metabolism</keyword>
<comment type="pathway">
    <text evidence="13">Lipid metabolism; malonyl-CoA biosynthesis; malonyl-CoA from acetyl-CoA: step 1/1.</text>
</comment>
<feature type="binding site" evidence="13">
    <location>
        <position position="32"/>
    </location>
    <ligand>
        <name>Zn(2+)</name>
        <dbReference type="ChEBI" id="CHEBI:29105"/>
    </ligand>
</feature>
<accession>K9GSB4</accession>
<feature type="binding site" evidence="13">
    <location>
        <position position="29"/>
    </location>
    <ligand>
        <name>Zn(2+)</name>
        <dbReference type="ChEBI" id="CHEBI:29105"/>
    </ligand>
</feature>
<dbReference type="EC" id="2.1.3.15" evidence="13"/>
<proteinExistence type="inferred from homology"/>
<dbReference type="GO" id="GO:0006633">
    <property type="term" value="P:fatty acid biosynthetic process"/>
    <property type="evidence" value="ECO:0007669"/>
    <property type="project" value="UniProtKB-KW"/>
</dbReference>
<evidence type="ECO:0000259" key="15">
    <source>
        <dbReference type="PROSITE" id="PS50980"/>
    </source>
</evidence>
<keyword evidence="8 13" id="KW-0862">Zinc</keyword>
<sequence>MNWLTNFVRPKIQQLVRPKEVPENLWKKCPACGQMIFHRELEKNLEVCTHCDHHMRLPVKKRLEALFDDGEYKRIELPKAPEDPLKFRDLKRYNDRIKDARHKTGEQDAIIVAHGSVGGVRAVIAAFDFSFMGGSMGVAVGEGIVAAAELAVLQDAPLIVIPASGGARMQEGILSLMQMARTTVAVDKVKDAGLPYIVLLTDPTTGGVTASFAMLGDIHVSEPGAVIGFAGARVIESTIRETLPEGFQRAEYLREHGMVDTVVHRHHLKDKLANILNLLINRGPAGQVVPFERKGVFGAGETTTAETKPAGKPEPTPAARPAPAAPAAKAQPTKAPDEEVAETAAPADEDARPIDAAPAEAPKKEPAETGEPSEPKKG</sequence>
<evidence type="ECO:0000256" key="9">
    <source>
        <dbReference type="ARBA" id="ARBA00022840"/>
    </source>
</evidence>
<dbReference type="HAMAP" id="MF_01395">
    <property type="entry name" value="AcetylCoA_CT_beta"/>
    <property type="match status" value="1"/>
</dbReference>
<dbReference type="PANTHER" id="PTHR42995:SF5">
    <property type="entry name" value="ACETYL-COENZYME A CARBOXYLASE CARBOXYL TRANSFERASE SUBUNIT BETA, CHLOROPLASTIC"/>
    <property type="match status" value="1"/>
</dbReference>